<accession>A0A1F7IJ30</accession>
<dbReference type="EMBL" id="MGAI01000054">
    <property type="protein sequence ID" value="OGK43347.1"/>
    <property type="molecule type" value="Genomic_DNA"/>
</dbReference>
<evidence type="ECO:0000256" key="1">
    <source>
        <dbReference type="SAM" id="Phobius"/>
    </source>
</evidence>
<evidence type="ECO:0000313" key="2">
    <source>
        <dbReference type="EMBL" id="OGK43347.1"/>
    </source>
</evidence>
<keyword evidence="1" id="KW-0472">Membrane</keyword>
<keyword evidence="1" id="KW-1133">Transmembrane helix</keyword>
<evidence type="ECO:0000313" key="3">
    <source>
        <dbReference type="Proteomes" id="UP000178040"/>
    </source>
</evidence>
<name>A0A1F7IJ30_9BACT</name>
<feature type="transmembrane region" description="Helical" evidence="1">
    <location>
        <begin position="541"/>
        <end position="558"/>
    </location>
</feature>
<proteinExistence type="predicted"/>
<feature type="transmembrane region" description="Helical" evidence="1">
    <location>
        <begin position="413"/>
        <end position="430"/>
    </location>
</feature>
<feature type="transmembrane region" description="Helical" evidence="1">
    <location>
        <begin position="361"/>
        <end position="382"/>
    </location>
</feature>
<feature type="transmembrane region" description="Helical" evidence="1">
    <location>
        <begin position="263"/>
        <end position="281"/>
    </location>
</feature>
<protein>
    <submittedName>
        <fullName evidence="2">Uncharacterized protein</fullName>
    </submittedName>
</protein>
<feature type="transmembrane region" description="Helical" evidence="1">
    <location>
        <begin position="234"/>
        <end position="257"/>
    </location>
</feature>
<dbReference type="Proteomes" id="UP000178040">
    <property type="component" value="Unassembled WGS sequence"/>
</dbReference>
<organism evidence="2 3">
    <name type="scientific">Candidatus Roizmanbacteria bacterium RIFCSPLOWO2_01_FULL_37_16</name>
    <dbReference type="NCBI Taxonomy" id="1802058"/>
    <lineage>
        <taxon>Bacteria</taxon>
        <taxon>Candidatus Roizmaniibacteriota</taxon>
    </lineage>
</organism>
<dbReference type="AlphaFoldDB" id="A0A1F7IJ30"/>
<feature type="transmembrane region" description="Helical" evidence="1">
    <location>
        <begin position="56"/>
        <end position="73"/>
    </location>
</feature>
<feature type="transmembrane region" description="Helical" evidence="1">
    <location>
        <begin position="131"/>
        <end position="154"/>
    </location>
</feature>
<feature type="transmembrane region" description="Helical" evidence="1">
    <location>
        <begin position="12"/>
        <end position="36"/>
    </location>
</feature>
<comment type="caution">
    <text evidence="2">The sequence shown here is derived from an EMBL/GenBank/DDBJ whole genome shotgun (WGS) entry which is preliminary data.</text>
</comment>
<feature type="transmembrane region" description="Helical" evidence="1">
    <location>
        <begin position="166"/>
        <end position="186"/>
    </location>
</feature>
<feature type="transmembrane region" description="Helical" evidence="1">
    <location>
        <begin position="316"/>
        <end position="349"/>
    </location>
</feature>
<feature type="transmembrane region" description="Helical" evidence="1">
    <location>
        <begin position="487"/>
        <end position="506"/>
    </location>
</feature>
<gene>
    <name evidence="2" type="ORF">A3B40_04570</name>
</gene>
<feature type="transmembrane region" description="Helical" evidence="1">
    <location>
        <begin position="93"/>
        <end position="111"/>
    </location>
</feature>
<keyword evidence="1" id="KW-0812">Transmembrane</keyword>
<reference evidence="2 3" key="1">
    <citation type="journal article" date="2016" name="Nat. Commun.">
        <title>Thousands of microbial genomes shed light on interconnected biogeochemical processes in an aquifer system.</title>
        <authorList>
            <person name="Anantharaman K."/>
            <person name="Brown C.T."/>
            <person name="Hug L.A."/>
            <person name="Sharon I."/>
            <person name="Castelle C.J."/>
            <person name="Probst A.J."/>
            <person name="Thomas B.C."/>
            <person name="Singh A."/>
            <person name="Wilkins M.J."/>
            <person name="Karaoz U."/>
            <person name="Brodie E.L."/>
            <person name="Williams K.H."/>
            <person name="Hubbard S.S."/>
            <person name="Banfield J.F."/>
        </authorList>
    </citation>
    <scope>NUCLEOTIDE SEQUENCE [LARGE SCALE GENOMIC DNA]</scope>
</reference>
<feature type="transmembrane region" description="Helical" evidence="1">
    <location>
        <begin position="512"/>
        <end position="529"/>
    </location>
</feature>
<sequence length="711" mass="82002">MNTFNRITDFSIVTLFITNVWIILFTNILTFLSYLYPPTTNSQLLRPISFPNPFKIPLYLLLTITFVIIIWVFNTVKNHSNPNQVKPGETRNLLLKLFFLIILLYLFFSKLGSYPMAREYYPYALRPDKTIYNLVVFSYLLSIAFIIFELSIIYRFIKRSLLISTFYFLLIALVIAFFTFEARFPISGHDYSFFFGPILEIANGKTIYTDIPIQHGFLSILSMAFLYKLLSLKLFYLPAIIWLLYIIQYFLTFYLILRISKSIGLALIGLFSIINLNYFSLSELPVSYPQIGPMRWLPSLLTIFLLYKLKKIDNKILLTAVAFLSLWFIDAGISLVLGYLLTIFIFCLVGNIDIKRAIKTILLLCLNLIIIITVINILHLLFGYKLIKLGNIFHTLQKYTSLGIAQLPIPNQTYFWLVMLIYFASLIYFFKTSYKNKKTIQVGDASGRDQSGWQSWKGSHQRAEFFQPSAGSSTGGKETTGRIHFDSTILLFSANLMFFTSIYYLGRAHPHNLFNISSLPILTLFLLLGNTINYLNPLKKIILFIFIFSLFIIYPVLMRKISLSEMIIVKLKRLTQGQIFKTEMDEILTKRYSKELSLINKYLKESGVAIIHNDDTYLLYLTKKKNLLDANPQVGIDTKDDLAQAIDNFAKECPEKVAVDCSVFAKCQQYVGINQSGFYPGSLILLAVEKQCRIKYQPVECTKQLCIAQKK</sequence>